<evidence type="ECO:0000313" key="2">
    <source>
        <dbReference type="EMBL" id="QFU14612.1"/>
    </source>
</evidence>
<proteinExistence type="predicted"/>
<feature type="region of interest" description="Disordered" evidence="1">
    <location>
        <begin position="208"/>
        <end position="305"/>
    </location>
</feature>
<keyword evidence="3" id="KW-1185">Reference proteome</keyword>
<dbReference type="Proteomes" id="UP001162227">
    <property type="component" value="Segment"/>
</dbReference>
<protein>
    <submittedName>
        <fullName evidence="2">Uncharacterized protein</fullName>
    </submittedName>
</protein>
<sequence>MTEAAERDGPAKEMTVDEAIGETVRSFRVIRRLLKGRRRKARVIASIEQACLAFFALGVATDRRDALTREDVVAKLNATCIAAAPIRVDASSDCDTDSFFDSDSFSESEYGRETNSIDLGFTDSERSSDDTPTQSDVDFVVEGSDVEYEDDVDSVEESEAIFTGDEVEVVRERKGVGEHRASKRRRLKRILLSSDTESDDCEIVRVDDEERPRKKEPARIGAISGRKRRHHERLRTGGNAESEGGEHRSFVHVIDSDSDDLHAPKKTPERNVTLHRAASNADVIVISSDDDAPNASPIHRSASRS</sequence>
<name>A0A5P9JP51_9ALPH</name>
<evidence type="ECO:0000313" key="3">
    <source>
        <dbReference type="Proteomes" id="UP001162227"/>
    </source>
</evidence>
<dbReference type="EMBL" id="MK955929">
    <property type="protein sequence ID" value="QFU14612.1"/>
    <property type="molecule type" value="Genomic_DNA"/>
</dbReference>
<reference evidence="2" key="1">
    <citation type="journal article" date="2019" name="Vet. Microbiol.">
        <title>Molecular and microscopic characterisation of a novel pathogenic herpesvirus from Indian ringneck parrots (Psittacula krameri).</title>
        <authorList>
            <person name="Sutherland M."/>
            <person name="Sarker S."/>
            <person name="Raidal S.R."/>
        </authorList>
    </citation>
    <scope>NUCLEOTIDE SEQUENCE</scope>
    <source>
        <strain evidence="2">PsHV 5</strain>
    </source>
</reference>
<feature type="compositionally biased region" description="Basic and acidic residues" evidence="1">
    <location>
        <begin position="259"/>
        <end position="269"/>
    </location>
</feature>
<feature type="region of interest" description="Disordered" evidence="1">
    <location>
        <begin position="103"/>
        <end position="136"/>
    </location>
</feature>
<evidence type="ECO:0000256" key="1">
    <source>
        <dbReference type="SAM" id="MobiDB-lite"/>
    </source>
</evidence>
<dbReference type="KEGG" id="vg:80541415"/>
<feature type="compositionally biased region" description="Basic and acidic residues" evidence="1">
    <location>
        <begin position="208"/>
        <end position="218"/>
    </location>
</feature>
<reference evidence="2" key="2">
    <citation type="submission" date="2019-05" db="EMBL/GenBank/DDBJ databases">
        <authorList>
            <person name="Sutherland M."/>
            <person name="Sarker S."/>
            <person name="Raidal S.R."/>
        </authorList>
    </citation>
    <scope>NUCLEOTIDE SEQUENCE</scope>
    <source>
        <strain evidence="2">PsHV 5</strain>
    </source>
</reference>
<accession>A0A5P9JP51</accession>
<organism evidence="2 3">
    <name type="scientific">Psittacid alphaherpesvirus 5</name>
    <dbReference type="NCBI Taxonomy" id="2972693"/>
    <lineage>
        <taxon>Viruses</taxon>
        <taxon>Duplodnaviria</taxon>
        <taxon>Heunggongvirae</taxon>
        <taxon>Peploviricota</taxon>
        <taxon>Herviviricetes</taxon>
        <taxon>Herpesvirales</taxon>
        <taxon>Orthoherpesviridae</taxon>
        <taxon>Alphaherpesvirinae</taxon>
        <taxon>Iltovirus</taxon>
        <taxon>Iltovirus psittacidalpha5</taxon>
    </lineage>
</organism>
<gene>
    <name evidence="2" type="primary">hypothetical protein</name>
</gene>
<dbReference type="GeneID" id="80541415"/>
<dbReference type="RefSeq" id="YP_010802642.1">
    <property type="nucleotide sequence ID" value="NC_077028.1"/>
</dbReference>